<feature type="domain" description="Metallo-beta-lactamase" evidence="7">
    <location>
        <begin position="39"/>
        <end position="254"/>
    </location>
</feature>
<keyword evidence="3" id="KW-0540">Nuclease</keyword>
<dbReference type="OrthoDB" id="10249535at2759"/>
<feature type="domain" description="Pre-mRNA 3'-end-processing endonuclease polyadenylation factor C-term" evidence="9">
    <location>
        <begin position="492"/>
        <end position="749"/>
    </location>
</feature>
<feature type="compositionally biased region" description="Polar residues" evidence="6">
    <location>
        <begin position="763"/>
        <end position="786"/>
    </location>
</feature>
<gene>
    <name evidence="10" type="primary">cpsf3</name>
    <name evidence="10" type="ORF">DFA_09743</name>
</gene>
<evidence type="ECO:0000313" key="11">
    <source>
        <dbReference type="Proteomes" id="UP000007797"/>
    </source>
</evidence>
<comment type="subcellular location">
    <subcellularLocation>
        <location evidence="1">Nucleus</location>
    </subcellularLocation>
</comment>
<keyword evidence="2" id="KW-0507">mRNA processing</keyword>
<keyword evidence="11" id="KW-1185">Reference proteome</keyword>
<dbReference type="KEGG" id="dfa:DFA_09743"/>
<dbReference type="PANTHER" id="PTHR11203">
    <property type="entry name" value="CLEAVAGE AND POLYADENYLATION SPECIFICITY FACTOR FAMILY MEMBER"/>
    <property type="match status" value="1"/>
</dbReference>
<evidence type="ECO:0000256" key="3">
    <source>
        <dbReference type="ARBA" id="ARBA00022722"/>
    </source>
</evidence>
<evidence type="ECO:0000256" key="6">
    <source>
        <dbReference type="SAM" id="MobiDB-lite"/>
    </source>
</evidence>
<dbReference type="GO" id="GO:0003723">
    <property type="term" value="F:RNA binding"/>
    <property type="evidence" value="ECO:0007669"/>
    <property type="project" value="TreeGrafter"/>
</dbReference>
<dbReference type="EMBL" id="GL883025">
    <property type="protein sequence ID" value="EGG16071.1"/>
    <property type="molecule type" value="Genomic_DNA"/>
</dbReference>
<dbReference type="SUPFAM" id="SSF56281">
    <property type="entry name" value="Metallo-hydrolase/oxidoreductase"/>
    <property type="match status" value="1"/>
</dbReference>
<evidence type="ECO:0000313" key="10">
    <source>
        <dbReference type="EMBL" id="EGG16071.1"/>
    </source>
</evidence>
<keyword evidence="5" id="KW-0539">Nucleus</keyword>
<dbReference type="Pfam" id="PF11718">
    <property type="entry name" value="CPSF73-100_C"/>
    <property type="match status" value="1"/>
</dbReference>
<dbReference type="FunFam" id="3.40.50.10890:FF:000001">
    <property type="entry name" value="Cleavage and polyadenylation specificity factor subunit 3"/>
    <property type="match status" value="1"/>
</dbReference>
<dbReference type="InterPro" id="IPR011108">
    <property type="entry name" value="RMMBL"/>
</dbReference>
<dbReference type="Pfam" id="PF16661">
    <property type="entry name" value="Lactamase_B_6"/>
    <property type="match status" value="1"/>
</dbReference>
<evidence type="ECO:0000256" key="1">
    <source>
        <dbReference type="ARBA" id="ARBA00004123"/>
    </source>
</evidence>
<dbReference type="STRING" id="1054147.F4Q8H1"/>
<dbReference type="PANTHER" id="PTHR11203:SF11">
    <property type="entry name" value="CLEAVAGE AND POLYADENYLATION SPECIFICITY FACTOR SUBUNIT 3"/>
    <property type="match status" value="1"/>
</dbReference>
<dbReference type="Proteomes" id="UP000007797">
    <property type="component" value="Unassembled WGS sequence"/>
</dbReference>
<dbReference type="InterPro" id="IPR022712">
    <property type="entry name" value="Beta_Casp"/>
</dbReference>
<evidence type="ECO:0000259" key="8">
    <source>
        <dbReference type="SMART" id="SM01027"/>
    </source>
</evidence>
<feature type="compositionally biased region" description="Polar residues" evidence="6">
    <location>
        <begin position="632"/>
        <end position="644"/>
    </location>
</feature>
<proteinExistence type="predicted"/>
<dbReference type="Pfam" id="PF10996">
    <property type="entry name" value="Beta-Casp"/>
    <property type="match status" value="1"/>
</dbReference>
<keyword evidence="4" id="KW-0378">Hydrolase</keyword>
<dbReference type="InterPro" id="IPR050698">
    <property type="entry name" value="MBL"/>
</dbReference>
<dbReference type="Gene3D" id="3.60.15.10">
    <property type="entry name" value="Ribonuclease Z/Hydroxyacylglutathione hydrolase-like"/>
    <property type="match status" value="1"/>
</dbReference>
<feature type="compositionally biased region" description="Low complexity" evidence="6">
    <location>
        <begin position="622"/>
        <end position="631"/>
    </location>
</feature>
<dbReference type="GO" id="GO:0006398">
    <property type="term" value="P:mRNA 3'-end processing by stem-loop binding and cleavage"/>
    <property type="evidence" value="ECO:0007669"/>
    <property type="project" value="TreeGrafter"/>
</dbReference>
<evidence type="ECO:0000256" key="4">
    <source>
        <dbReference type="ARBA" id="ARBA00022801"/>
    </source>
</evidence>
<feature type="domain" description="Beta-Casp" evidence="8">
    <location>
        <begin position="266"/>
        <end position="387"/>
    </location>
</feature>
<dbReference type="InterPro" id="IPR021718">
    <property type="entry name" value="CPSF73-100_C"/>
</dbReference>
<dbReference type="CDD" id="cd16292">
    <property type="entry name" value="CPSF3-like_MBL-fold"/>
    <property type="match status" value="1"/>
</dbReference>
<evidence type="ECO:0000256" key="5">
    <source>
        <dbReference type="ARBA" id="ARBA00023242"/>
    </source>
</evidence>
<accession>F4Q8H1</accession>
<dbReference type="GO" id="GO:0004521">
    <property type="term" value="F:RNA endonuclease activity"/>
    <property type="evidence" value="ECO:0007669"/>
    <property type="project" value="TreeGrafter"/>
</dbReference>
<organism evidence="10 11">
    <name type="scientific">Cavenderia fasciculata</name>
    <name type="common">Slime mold</name>
    <name type="synonym">Dictyostelium fasciculatum</name>
    <dbReference type="NCBI Taxonomy" id="261658"/>
    <lineage>
        <taxon>Eukaryota</taxon>
        <taxon>Amoebozoa</taxon>
        <taxon>Evosea</taxon>
        <taxon>Eumycetozoa</taxon>
        <taxon>Dictyostelia</taxon>
        <taxon>Acytosteliales</taxon>
        <taxon>Cavenderiaceae</taxon>
        <taxon>Cavenderia</taxon>
    </lineage>
</organism>
<feature type="region of interest" description="Disordered" evidence="6">
    <location>
        <begin position="617"/>
        <end position="673"/>
    </location>
</feature>
<dbReference type="Pfam" id="PF07521">
    <property type="entry name" value="RMMBL"/>
    <property type="match status" value="1"/>
</dbReference>
<feature type="compositionally biased region" description="Acidic residues" evidence="6">
    <location>
        <begin position="653"/>
        <end position="665"/>
    </location>
</feature>
<dbReference type="SMART" id="SM01098">
    <property type="entry name" value="CPSF73-100_C"/>
    <property type="match status" value="1"/>
</dbReference>
<sequence>MSHKRSYNVTSGGGIVNIGDAEEDDILQIMPIGSGSEVGRSCVLLKYKGKTIMFDCGVHPAYSGLSSLPFFDSIELYCNIDDIDLLLVSHFHLDHAAAVPYFVQKTDFKGKVYMTHPTKKIYKVLLSDYVKVSNISVAEDMPFDEQDLNASLPKIEHINYHQKIEHNGIKFCCYNAGHVLGAAMFMVEIAGVRILYTGDFSRQEDRHLMGAESPPVDVDVLIIESTYGVQVHEPRLERERRFTTSIHEIVRRGGRCLIPVFALGRAQELLLILDEYWIAHPELHGIPIYYASALAKKCMKVYQTYIQMMNERIRAQFAVSNPFIFKHIKDINGIDNFNDNGPCVFMASPGMLQSGLSRQLFERWCSDRRNGVVIPGYSVEGTLAKHIMSEPSEITRLDGINVPLNLSVTYVSFSAHSDFLQTSEFIQDIHPPHIVLVHGDANEMSRLKHSLVSKFKTVNVMTPKNSMSVRMVFKPQKVAKIVGEMANSAPANGTSVQGLLVIKDFTHTIMAPGDLQNFTNLKTNIIKQKMTIPFAQNYLLLKSTIQQLYDDVKEQESINNNNNNNNPILKIYNSIIITLFAPTHVIIEWESNPVNDMISDSVIALISQIETNPFSLRVGEMNNNNNNNNNNGDTEPINNGNGQTIKVKKEKSDDQEEEEEDEEQDVMIMTKSRKQSQKIEMITEVKSLLEHQFGPMQPDSDNPLILLFNLDDKNASIHLEDLTVECADSELKQYLENSINRIKLAVHPIAFSNISTPDDDNNNNKSLIPVTSTDNGNSSTIVNGSS</sequence>
<dbReference type="AlphaFoldDB" id="F4Q8H1"/>
<protein>
    <submittedName>
        <fullName evidence="10">Beta-lactamase domain-containing protein</fullName>
    </submittedName>
</protein>
<name>F4Q8H1_CACFS</name>
<reference evidence="11" key="1">
    <citation type="journal article" date="2011" name="Genome Res.">
        <title>Phylogeny-wide analysis of social amoeba genomes highlights ancient origins for complex intercellular communication.</title>
        <authorList>
            <person name="Heidel A.J."/>
            <person name="Lawal H.M."/>
            <person name="Felder M."/>
            <person name="Schilde C."/>
            <person name="Helps N.R."/>
            <person name="Tunggal B."/>
            <person name="Rivero F."/>
            <person name="John U."/>
            <person name="Schleicher M."/>
            <person name="Eichinger L."/>
            <person name="Platzer M."/>
            <person name="Noegel A.A."/>
            <person name="Schaap P."/>
            <person name="Gloeckner G."/>
        </authorList>
    </citation>
    <scope>NUCLEOTIDE SEQUENCE [LARGE SCALE GENOMIC DNA]</scope>
    <source>
        <strain evidence="11">SH3</strain>
    </source>
</reference>
<dbReference type="GO" id="GO:0004534">
    <property type="term" value="F:5'-3' RNA exonuclease activity"/>
    <property type="evidence" value="ECO:0007669"/>
    <property type="project" value="TreeGrafter"/>
</dbReference>
<dbReference type="RefSeq" id="XP_004352396.1">
    <property type="nucleotide sequence ID" value="XM_004352344.1"/>
</dbReference>
<dbReference type="OMA" id="CKQHITL"/>
<evidence type="ECO:0000256" key="2">
    <source>
        <dbReference type="ARBA" id="ARBA00022664"/>
    </source>
</evidence>
<evidence type="ECO:0000259" key="9">
    <source>
        <dbReference type="SMART" id="SM01098"/>
    </source>
</evidence>
<dbReference type="InterPro" id="IPR001279">
    <property type="entry name" value="Metallo-B-lactamas"/>
</dbReference>
<dbReference type="Gene3D" id="3.40.50.10890">
    <property type="match status" value="1"/>
</dbReference>
<evidence type="ECO:0000259" key="7">
    <source>
        <dbReference type="SMART" id="SM00849"/>
    </source>
</evidence>
<dbReference type="SMART" id="SM00849">
    <property type="entry name" value="Lactamase_B"/>
    <property type="match status" value="1"/>
</dbReference>
<dbReference type="GO" id="GO:0005847">
    <property type="term" value="C:mRNA cleavage and polyadenylation specificity factor complex"/>
    <property type="evidence" value="ECO:0007669"/>
    <property type="project" value="TreeGrafter"/>
</dbReference>
<feature type="region of interest" description="Disordered" evidence="6">
    <location>
        <begin position="753"/>
        <end position="786"/>
    </location>
</feature>
<dbReference type="SMART" id="SM01027">
    <property type="entry name" value="Beta-Casp"/>
    <property type="match status" value="1"/>
</dbReference>
<dbReference type="InterPro" id="IPR036866">
    <property type="entry name" value="RibonucZ/Hydroxyglut_hydro"/>
</dbReference>
<dbReference type="GeneID" id="14868088"/>